<evidence type="ECO:0000256" key="4">
    <source>
        <dbReference type="ARBA" id="ARBA00022692"/>
    </source>
</evidence>
<dbReference type="KEGG" id="cia:BEN51_02020"/>
<evidence type="ECO:0000256" key="5">
    <source>
        <dbReference type="ARBA" id="ARBA00022989"/>
    </source>
</evidence>
<keyword evidence="10" id="KW-1185">Reference proteome</keyword>
<dbReference type="GO" id="GO:0016020">
    <property type="term" value="C:membrane"/>
    <property type="evidence" value="ECO:0007669"/>
    <property type="project" value="UniProtKB-SubCell"/>
</dbReference>
<keyword evidence="5 7" id="KW-1133">Transmembrane helix</keyword>
<comment type="subcellular location">
    <subcellularLocation>
        <location evidence="2">Membrane</location>
        <topology evidence="2">Multi-pass membrane protein</topology>
    </subcellularLocation>
</comment>
<dbReference type="GO" id="GO:0006508">
    <property type="term" value="P:proteolysis"/>
    <property type="evidence" value="ECO:0007669"/>
    <property type="project" value="InterPro"/>
</dbReference>
<evidence type="ECO:0000256" key="3">
    <source>
        <dbReference type="ARBA" id="ARBA00007931"/>
    </source>
</evidence>
<reference evidence="9 10" key="1">
    <citation type="submission" date="2016-08" db="EMBL/GenBank/DDBJ databases">
        <title>Complete Genome Sequence Of The Indigo Reducing Clostridium isatidis DSM15098.</title>
        <authorList>
            <person name="Little G.T."/>
            <person name="Minton N.P."/>
        </authorList>
    </citation>
    <scope>NUCLEOTIDE SEQUENCE [LARGE SCALE GENOMIC DNA]</scope>
    <source>
        <strain evidence="9 10">DSM 15098</strain>
    </source>
</reference>
<dbReference type="EMBL" id="CP016786">
    <property type="protein sequence ID" value="ASW42305.1"/>
    <property type="molecule type" value="Genomic_DNA"/>
</dbReference>
<keyword evidence="4 7" id="KW-0812">Transmembrane</keyword>
<evidence type="ECO:0000256" key="6">
    <source>
        <dbReference type="ARBA" id="ARBA00023136"/>
    </source>
</evidence>
<dbReference type="OrthoDB" id="1069985at2"/>
<evidence type="ECO:0000313" key="9">
    <source>
        <dbReference type="EMBL" id="ASW42305.1"/>
    </source>
</evidence>
<dbReference type="InterPro" id="IPR008915">
    <property type="entry name" value="Peptidase_M50"/>
</dbReference>
<organism evidence="9 10">
    <name type="scientific">Clostridium isatidis</name>
    <dbReference type="NCBI Taxonomy" id="182773"/>
    <lineage>
        <taxon>Bacteria</taxon>
        <taxon>Bacillati</taxon>
        <taxon>Bacillota</taxon>
        <taxon>Clostridia</taxon>
        <taxon>Eubacteriales</taxon>
        <taxon>Clostridiaceae</taxon>
        <taxon>Clostridium</taxon>
    </lineage>
</organism>
<name>A0A343J9U7_9CLOT</name>
<feature type="transmembrane region" description="Helical" evidence="7">
    <location>
        <begin position="125"/>
        <end position="149"/>
    </location>
</feature>
<accession>A0A343J9U7</accession>
<protein>
    <recommendedName>
        <fullName evidence="8">Peptidase M50 domain-containing protein</fullName>
    </recommendedName>
</protein>
<dbReference type="Proteomes" id="UP000264883">
    <property type="component" value="Chromosome"/>
</dbReference>
<gene>
    <name evidence="9" type="ORF">BEN51_02020</name>
</gene>
<evidence type="ECO:0000259" key="8">
    <source>
        <dbReference type="Pfam" id="PF02163"/>
    </source>
</evidence>
<feature type="transmembrane region" description="Helical" evidence="7">
    <location>
        <begin position="155"/>
        <end position="176"/>
    </location>
</feature>
<evidence type="ECO:0000313" key="10">
    <source>
        <dbReference type="Proteomes" id="UP000264883"/>
    </source>
</evidence>
<proteinExistence type="inferred from homology"/>
<sequence length="386" mass="44283">MSSKDIKKKLVQILGIIIYLLAFVALGYFIAFLSNSKTELVDRRDGGFIFLVSVALSFYLHIIIHEGGHFLFGKLTGYRLTSFRIGSITIMKEEDKIKLKRFSIAGTGGQCLMEPPEYKEDKFPFILYNLGGGLLNIIFSIIAIIIYLIFSNMPYLLEILLSFSGIGIILGLMNIIPLKIAGAANDGYNIIFLKKNKDARYAFYRQLKINALLARGARIKDMPKEWFELSEGADINNPIIASVACMMGSYYQDNKDFQRSKEEFDYVLENSNNLLGIYKNEIECELLFYEIIGDRNIDKINKLFTKELKKYIKASKHSLSKKRLLYAYELLINKDENTAKKYLDEFEKIAKTYPYKGEVEGERELISFVKQNNEEIFNKSNDSISI</sequence>
<dbReference type="RefSeq" id="WP_119864435.1">
    <property type="nucleotide sequence ID" value="NZ_CP016786.1"/>
</dbReference>
<feature type="domain" description="Peptidase M50" evidence="8">
    <location>
        <begin position="55"/>
        <end position="151"/>
    </location>
</feature>
<dbReference type="Pfam" id="PF02163">
    <property type="entry name" value="Peptidase_M50"/>
    <property type="match status" value="1"/>
</dbReference>
<comment type="similarity">
    <text evidence="3">Belongs to the peptidase M50B family.</text>
</comment>
<evidence type="ECO:0000256" key="2">
    <source>
        <dbReference type="ARBA" id="ARBA00004141"/>
    </source>
</evidence>
<feature type="transmembrane region" description="Helical" evidence="7">
    <location>
        <begin position="12"/>
        <end position="34"/>
    </location>
</feature>
<evidence type="ECO:0000256" key="1">
    <source>
        <dbReference type="ARBA" id="ARBA00001947"/>
    </source>
</evidence>
<evidence type="ECO:0000256" key="7">
    <source>
        <dbReference type="SAM" id="Phobius"/>
    </source>
</evidence>
<dbReference type="AlphaFoldDB" id="A0A343J9U7"/>
<feature type="transmembrane region" description="Helical" evidence="7">
    <location>
        <begin position="46"/>
        <end position="64"/>
    </location>
</feature>
<comment type="cofactor">
    <cofactor evidence="1">
        <name>Zn(2+)</name>
        <dbReference type="ChEBI" id="CHEBI:29105"/>
    </cofactor>
</comment>
<keyword evidence="6 7" id="KW-0472">Membrane</keyword>